<reference evidence="1 2" key="1">
    <citation type="submission" date="2022-08" db="EMBL/GenBank/DDBJ databases">
        <title>YIM 101645 draft genome.</title>
        <authorList>
            <person name="Chen X."/>
        </authorList>
    </citation>
    <scope>NUCLEOTIDE SEQUENCE [LARGE SCALE GENOMIC DNA]</scope>
    <source>
        <strain evidence="1 2">YIM 101645</strain>
    </source>
</reference>
<keyword evidence="2" id="KW-1185">Reference proteome</keyword>
<protein>
    <submittedName>
        <fullName evidence="1">Uncharacterized protein</fullName>
    </submittedName>
</protein>
<dbReference type="EMBL" id="JANWTC010000006">
    <property type="protein sequence ID" value="MCS5479799.1"/>
    <property type="molecule type" value="Genomic_DNA"/>
</dbReference>
<sequence length="174" mass="19332">MSNSNDETITKNQLREFIKDWREGLAKFPGENYAGEILDDLEHDFLTPTMADIEWIDAQHAGLCAHASGSDEVVRMIYLAEDAEDSGMILCMAGDGVLFWTPRANLTPLTGTQLDLRPAYGPKEKDESTRQQMSSWCTIARHPFFAGCYEQSGSLLDAMIAKLDDLMSTSEGES</sequence>
<comment type="caution">
    <text evidence="1">The sequence shown here is derived from an EMBL/GenBank/DDBJ whole genome shotgun (WGS) entry which is preliminary data.</text>
</comment>
<gene>
    <name evidence="1" type="ORF">NYP18_09015</name>
</gene>
<evidence type="ECO:0000313" key="2">
    <source>
        <dbReference type="Proteomes" id="UP001205965"/>
    </source>
</evidence>
<organism evidence="1 2">
    <name type="scientific">Corynebacterium lemuris</name>
    <dbReference type="NCBI Taxonomy" id="1859292"/>
    <lineage>
        <taxon>Bacteria</taxon>
        <taxon>Bacillati</taxon>
        <taxon>Actinomycetota</taxon>
        <taxon>Actinomycetes</taxon>
        <taxon>Mycobacteriales</taxon>
        <taxon>Corynebacteriaceae</taxon>
        <taxon>Corynebacterium</taxon>
    </lineage>
</organism>
<dbReference type="Proteomes" id="UP001205965">
    <property type="component" value="Unassembled WGS sequence"/>
</dbReference>
<accession>A0ABT2FXQ3</accession>
<dbReference type="RefSeq" id="WP_259427869.1">
    <property type="nucleotide sequence ID" value="NZ_JANWTC010000006.1"/>
</dbReference>
<proteinExistence type="predicted"/>
<name>A0ABT2FXQ3_9CORY</name>
<evidence type="ECO:0000313" key="1">
    <source>
        <dbReference type="EMBL" id="MCS5479799.1"/>
    </source>
</evidence>